<evidence type="ECO:0000313" key="2">
    <source>
        <dbReference type="Proteomes" id="UP000215914"/>
    </source>
</evidence>
<keyword evidence="2" id="KW-1185">Reference proteome</keyword>
<evidence type="ECO:0000313" key="1">
    <source>
        <dbReference type="EMBL" id="OTG36717.1"/>
    </source>
</evidence>
<proteinExistence type="predicted"/>
<organism evidence="1 2">
    <name type="scientific">Helianthus annuus</name>
    <name type="common">Common sunflower</name>
    <dbReference type="NCBI Taxonomy" id="4232"/>
    <lineage>
        <taxon>Eukaryota</taxon>
        <taxon>Viridiplantae</taxon>
        <taxon>Streptophyta</taxon>
        <taxon>Embryophyta</taxon>
        <taxon>Tracheophyta</taxon>
        <taxon>Spermatophyta</taxon>
        <taxon>Magnoliopsida</taxon>
        <taxon>eudicotyledons</taxon>
        <taxon>Gunneridae</taxon>
        <taxon>Pentapetalae</taxon>
        <taxon>asterids</taxon>
        <taxon>campanulids</taxon>
        <taxon>Asterales</taxon>
        <taxon>Asteraceae</taxon>
        <taxon>Asteroideae</taxon>
        <taxon>Heliantheae alliance</taxon>
        <taxon>Heliantheae</taxon>
        <taxon>Helianthus</taxon>
    </lineage>
</organism>
<reference evidence="2" key="1">
    <citation type="journal article" date="2017" name="Nature">
        <title>The sunflower genome provides insights into oil metabolism, flowering and Asterid evolution.</title>
        <authorList>
            <person name="Badouin H."/>
            <person name="Gouzy J."/>
            <person name="Grassa C.J."/>
            <person name="Murat F."/>
            <person name="Staton S.E."/>
            <person name="Cottret L."/>
            <person name="Lelandais-Briere C."/>
            <person name="Owens G.L."/>
            <person name="Carrere S."/>
            <person name="Mayjonade B."/>
            <person name="Legrand L."/>
            <person name="Gill N."/>
            <person name="Kane N.C."/>
            <person name="Bowers J.E."/>
            <person name="Hubner S."/>
            <person name="Bellec A."/>
            <person name="Berard A."/>
            <person name="Berges H."/>
            <person name="Blanchet N."/>
            <person name="Boniface M.C."/>
            <person name="Brunel D."/>
            <person name="Catrice O."/>
            <person name="Chaidir N."/>
            <person name="Claudel C."/>
            <person name="Donnadieu C."/>
            <person name="Faraut T."/>
            <person name="Fievet G."/>
            <person name="Helmstetter N."/>
            <person name="King M."/>
            <person name="Knapp S.J."/>
            <person name="Lai Z."/>
            <person name="Le Paslier M.C."/>
            <person name="Lippi Y."/>
            <person name="Lorenzon L."/>
            <person name="Mandel J.R."/>
            <person name="Marage G."/>
            <person name="Marchand G."/>
            <person name="Marquand E."/>
            <person name="Bret-Mestries E."/>
            <person name="Morien E."/>
            <person name="Nambeesan S."/>
            <person name="Nguyen T."/>
            <person name="Pegot-Espagnet P."/>
            <person name="Pouilly N."/>
            <person name="Raftis F."/>
            <person name="Sallet E."/>
            <person name="Schiex T."/>
            <person name="Thomas J."/>
            <person name="Vandecasteele C."/>
            <person name="Vares D."/>
            <person name="Vear F."/>
            <person name="Vautrin S."/>
            <person name="Crespi M."/>
            <person name="Mangin B."/>
            <person name="Burke J.M."/>
            <person name="Salse J."/>
            <person name="Munos S."/>
            <person name="Vincourt P."/>
            <person name="Rieseberg L.H."/>
            <person name="Langlade N.B."/>
        </authorList>
    </citation>
    <scope>NUCLEOTIDE SEQUENCE [LARGE SCALE GENOMIC DNA]</scope>
    <source>
        <strain evidence="2">cv. SF193</strain>
    </source>
</reference>
<name>A0A251VMA1_HELAN</name>
<dbReference type="InParanoid" id="A0A251VMA1"/>
<sequence>MVMNNSWVLMIDYCVSYRDREIDSGRKKTAFLTFKDPEALEFALLLSAVLRDLYAYFADRPMKEIPHIEVTKISLDHFCSNL</sequence>
<accession>A0A251VMA1</accession>
<dbReference type="EMBL" id="CM007890">
    <property type="protein sequence ID" value="OTG36717.1"/>
    <property type="molecule type" value="Genomic_DNA"/>
</dbReference>
<dbReference type="AlphaFoldDB" id="A0A251VMA1"/>
<gene>
    <name evidence="1" type="ORF">HannXRQ_Chr01g0010621</name>
</gene>
<protein>
    <submittedName>
        <fullName evidence="1">Uncharacterized protein</fullName>
    </submittedName>
</protein>
<dbReference type="Proteomes" id="UP000215914">
    <property type="component" value="Chromosome 1"/>
</dbReference>